<dbReference type="InterPro" id="IPR024455">
    <property type="entry name" value="Phage_capsid"/>
</dbReference>
<dbReference type="GO" id="GO:0006508">
    <property type="term" value="P:proteolysis"/>
    <property type="evidence" value="ECO:0007669"/>
    <property type="project" value="UniProtKB-KW"/>
</dbReference>
<keyword evidence="4" id="KW-0378">Hydrolase</keyword>
<evidence type="ECO:0000256" key="4">
    <source>
        <dbReference type="ARBA" id="ARBA00022801"/>
    </source>
</evidence>
<keyword evidence="2" id="KW-1188">Viral release from host cell</keyword>
<dbReference type="InterPro" id="IPR054613">
    <property type="entry name" value="Peptidase_S78_dom"/>
</dbReference>
<dbReference type="GO" id="GO:0008233">
    <property type="term" value="F:peptidase activity"/>
    <property type="evidence" value="ECO:0007669"/>
    <property type="project" value="UniProtKB-KW"/>
</dbReference>
<comment type="subcellular location">
    <subcellularLocation>
        <location evidence="1">Virion</location>
    </subcellularLocation>
</comment>
<dbReference type="EMBL" id="CP066310">
    <property type="protein sequence ID" value="QQE90476.1"/>
    <property type="molecule type" value="Genomic_DNA"/>
</dbReference>
<evidence type="ECO:0000256" key="2">
    <source>
        <dbReference type="ARBA" id="ARBA00022612"/>
    </source>
</evidence>
<sequence length="676" mass="72521">MNRAYSAFVVKAVDAEKRTFTGWATTPSMDRVGDTIDPVGAQFKNPLVLLHQHDHDRPIGRVTFKKPTAKGIEFEAEIPEIAEAGQLKDRVDTAWAEIKYGLVRAVSIGFRPMKYVFNDKGGVDFQEIEIFELSTVSVPALPDAVITSVKSMSGERLPQDLIDQMKSHDLEKPAAQGKKAVPVVRVTPAGASASIKKSIKNPKPEEGNEMKTIADQIAEFEQTRVAKAAEMEAIMTKAAEDGVTLDAEQSEAFDTLESELASIDKHLSRLRNMQKSQAASAKPVGDDQRDRIKHLDMKDGIQVRAKNTQKLEPGIAFARAAKCLALGHLEHRDAIGIAKALYDGQDAIIAATQRLVTKAAVAEATTSHATWAGPLVGDETNVFADFVEYLRPQTILGRFGTNGIPGLRRVPFRVPLIGQTSGGDGYWVGEGQAKPLTKFDFERTTLEPLKVANIAVATMEVIRDSSPSADGIIRDQLAAALRQRLDIDFIDPDKAAVAGISPASILNGVVGIVSSGTDADAVRADLKALFSAFIAANNAPTSGVFIMTATMALSLSLMQNALGQPEFPTITMTGGTLNGLPVIVSEYVPTDSSGSIVALVNASDIYLGDEGGIDLSMSTEASLQMDSAPDNPTAAGTVLVSLWQRNLVGFRAERAINWARRRTSAVAYLTGVNWGA</sequence>
<keyword evidence="3" id="KW-0645">Protease</keyword>
<dbReference type="Proteomes" id="UP000596192">
    <property type="component" value="Chromosome"/>
</dbReference>
<gene>
    <name evidence="7" type="ORF">GKQ51_09465</name>
</gene>
<feature type="domain" description="Phage capsid-like C-terminal" evidence="6">
    <location>
        <begin position="415"/>
        <end position="670"/>
    </location>
</feature>
<dbReference type="RefSeq" id="WP_198867796.1">
    <property type="nucleotide sequence ID" value="NZ_CP066310.1"/>
</dbReference>
<dbReference type="Gene3D" id="3.30.2400.10">
    <property type="entry name" value="Major capsid protein gp5"/>
    <property type="match status" value="1"/>
</dbReference>
<dbReference type="Pfam" id="PF04586">
    <property type="entry name" value="Peptidase_S78"/>
    <property type="match status" value="1"/>
</dbReference>
<evidence type="ECO:0000259" key="6">
    <source>
        <dbReference type="Pfam" id="PF05065"/>
    </source>
</evidence>
<feature type="domain" description="Prohead serine protease" evidence="5">
    <location>
        <begin position="47"/>
        <end position="152"/>
    </location>
</feature>
<dbReference type="NCBIfam" id="TIGR01554">
    <property type="entry name" value="major_cap_HK97"/>
    <property type="match status" value="1"/>
</dbReference>
<evidence type="ECO:0000256" key="3">
    <source>
        <dbReference type="ARBA" id="ARBA00022670"/>
    </source>
</evidence>
<evidence type="ECO:0000259" key="5">
    <source>
        <dbReference type="Pfam" id="PF04586"/>
    </source>
</evidence>
<dbReference type="Pfam" id="PF05065">
    <property type="entry name" value="Phage_capsid"/>
    <property type="match status" value="1"/>
</dbReference>
<name>A0AAQ0C1L5_9GAMM</name>
<protein>
    <submittedName>
        <fullName evidence="7">Phage major capsid protein</fullName>
    </submittedName>
</protein>
<evidence type="ECO:0000313" key="8">
    <source>
        <dbReference type="Proteomes" id="UP000596192"/>
    </source>
</evidence>
<reference evidence="7 8" key="1">
    <citation type="submission" date="2020-12" db="EMBL/GenBank/DDBJ databases">
        <title>Genomic Analysis and Response surface optimization of nitrogen-fixing conditions for A. chroococcum strain HR1, Isolation from rhizosphere soil.</title>
        <authorList>
            <person name="Li J."/>
            <person name="Yang H."/>
            <person name="Liu H."/>
            <person name="Wang C."/>
            <person name="Tian Y."/>
            <person name="Lu X.Y."/>
        </authorList>
    </citation>
    <scope>NUCLEOTIDE SEQUENCE [LARGE SCALE GENOMIC DNA]</scope>
    <source>
        <strain evidence="7 8">HR1</strain>
    </source>
</reference>
<dbReference type="InterPro" id="IPR054612">
    <property type="entry name" value="Phage_capsid-like_C"/>
</dbReference>
<evidence type="ECO:0000313" key="7">
    <source>
        <dbReference type="EMBL" id="QQE90476.1"/>
    </source>
</evidence>
<dbReference type="SUPFAM" id="SSF56563">
    <property type="entry name" value="Major capsid protein gp5"/>
    <property type="match status" value="1"/>
</dbReference>
<evidence type="ECO:0000256" key="1">
    <source>
        <dbReference type="ARBA" id="ARBA00004328"/>
    </source>
</evidence>
<accession>A0AAQ0C1L5</accession>
<dbReference type="AlphaFoldDB" id="A0AAQ0C1L5"/>
<proteinExistence type="predicted"/>
<organism evidence="7 8">
    <name type="scientific">Azotobacter chroococcum</name>
    <dbReference type="NCBI Taxonomy" id="353"/>
    <lineage>
        <taxon>Bacteria</taxon>
        <taxon>Pseudomonadati</taxon>
        <taxon>Pseudomonadota</taxon>
        <taxon>Gammaproteobacteria</taxon>
        <taxon>Pseudomonadales</taxon>
        <taxon>Pseudomonadaceae</taxon>
        <taxon>Azotobacter</taxon>
    </lineage>
</organism>
<dbReference type="Gene3D" id="3.30.2320.10">
    <property type="entry name" value="hypothetical protein PF0899 domain"/>
    <property type="match status" value="1"/>
</dbReference>